<evidence type="ECO:0000313" key="2">
    <source>
        <dbReference type="Proteomes" id="UP000237947"/>
    </source>
</evidence>
<sequence>MAKFQIYDSFRTKLENAQQASLDKASQALLSQLKLDGVMPFRTGELQDNSTFVDSSKLKDGIVSIVSSTPYARRLYFNPQFNFNQSINARAGGRWFDHYLPENDPTSFLVNSYSTFLRGELGE</sequence>
<keyword evidence="2" id="KW-1185">Reference proteome</keyword>
<organism evidence="1 2">
    <name type="scientific">Fastidiosipila sanguinis</name>
    <dbReference type="NCBI Taxonomy" id="236753"/>
    <lineage>
        <taxon>Bacteria</taxon>
        <taxon>Bacillati</taxon>
        <taxon>Bacillota</taxon>
        <taxon>Clostridia</taxon>
        <taxon>Eubacteriales</taxon>
        <taxon>Oscillospiraceae</taxon>
        <taxon>Fastidiosipila</taxon>
    </lineage>
</organism>
<name>A0A2S0KP93_9FIRM</name>
<dbReference type="AlphaFoldDB" id="A0A2S0KP93"/>
<dbReference type="KEGG" id="fsa:C5Q98_06185"/>
<reference evidence="2" key="1">
    <citation type="submission" date="2018-02" db="EMBL/GenBank/DDBJ databases">
        <authorList>
            <person name="Holder M.E."/>
            <person name="Ajami N.J."/>
            <person name="Petrosino J.F."/>
        </authorList>
    </citation>
    <scope>NUCLEOTIDE SEQUENCE [LARGE SCALE GENOMIC DNA]</scope>
    <source>
        <strain evidence="2">CCUG 47711</strain>
    </source>
</reference>
<dbReference type="RefSeq" id="WP_106012774.1">
    <property type="nucleotide sequence ID" value="NZ_CP027226.1"/>
</dbReference>
<accession>A0A2S0KP93</accession>
<evidence type="ECO:0008006" key="3">
    <source>
        <dbReference type="Google" id="ProtNLM"/>
    </source>
</evidence>
<proteinExistence type="predicted"/>
<dbReference type="OrthoDB" id="2221953at2"/>
<gene>
    <name evidence="1" type="ORF">C5Q98_06185</name>
</gene>
<dbReference type="Proteomes" id="UP000237947">
    <property type="component" value="Chromosome"/>
</dbReference>
<evidence type="ECO:0000313" key="1">
    <source>
        <dbReference type="EMBL" id="AVM42824.1"/>
    </source>
</evidence>
<dbReference type="EMBL" id="CP027226">
    <property type="protein sequence ID" value="AVM42824.1"/>
    <property type="molecule type" value="Genomic_DNA"/>
</dbReference>
<protein>
    <recommendedName>
        <fullName evidence="3">Minor capsid protein</fullName>
    </recommendedName>
</protein>